<dbReference type="Pfam" id="PF00385">
    <property type="entry name" value="Chromo"/>
    <property type="match status" value="1"/>
</dbReference>
<evidence type="ECO:0000256" key="5">
    <source>
        <dbReference type="ARBA" id="ARBA00022884"/>
    </source>
</evidence>
<evidence type="ECO:0000256" key="7">
    <source>
        <dbReference type="SAM" id="MobiDB-lite"/>
    </source>
</evidence>
<dbReference type="GeneID" id="77809997"/>
<dbReference type="InterPro" id="IPR041577">
    <property type="entry name" value="RT_RNaseH_2"/>
</dbReference>
<dbReference type="Proteomes" id="UP001164743">
    <property type="component" value="Chromosome 5A"/>
</dbReference>
<evidence type="ECO:0000313" key="12">
    <source>
        <dbReference type="Proteomes" id="UP001164743"/>
    </source>
</evidence>
<evidence type="ECO:0000256" key="1">
    <source>
        <dbReference type="ARBA" id="ARBA00022679"/>
    </source>
</evidence>
<evidence type="ECO:0000256" key="4">
    <source>
        <dbReference type="ARBA" id="ARBA00022759"/>
    </source>
</evidence>
<keyword evidence="4" id="KW-0378">Hydrolase</keyword>
<dbReference type="InterPro" id="IPR023780">
    <property type="entry name" value="Chromo_domain"/>
</dbReference>
<feature type="domain" description="Integrase catalytic" evidence="10">
    <location>
        <begin position="1025"/>
        <end position="1184"/>
    </location>
</feature>
<keyword evidence="12" id="KW-1185">Reference proteome</keyword>
<organism evidence="11 12">
    <name type="scientific">Puccinia triticina</name>
    <dbReference type="NCBI Taxonomy" id="208348"/>
    <lineage>
        <taxon>Eukaryota</taxon>
        <taxon>Fungi</taxon>
        <taxon>Dikarya</taxon>
        <taxon>Basidiomycota</taxon>
        <taxon>Pucciniomycotina</taxon>
        <taxon>Pucciniomycetes</taxon>
        <taxon>Pucciniales</taxon>
        <taxon>Pucciniaceae</taxon>
        <taxon>Puccinia</taxon>
    </lineage>
</organism>
<dbReference type="InterPro" id="IPR000953">
    <property type="entry name" value="Chromo/chromo_shadow_dom"/>
</dbReference>
<dbReference type="Pfam" id="PF17919">
    <property type="entry name" value="RT_RNaseH_2"/>
    <property type="match status" value="1"/>
</dbReference>
<dbReference type="InterPro" id="IPR043502">
    <property type="entry name" value="DNA/RNA_pol_sf"/>
</dbReference>
<feature type="compositionally biased region" description="Basic and acidic residues" evidence="7">
    <location>
        <begin position="156"/>
        <end position="171"/>
    </location>
</feature>
<dbReference type="InterPro" id="IPR012337">
    <property type="entry name" value="RNaseH-like_sf"/>
</dbReference>
<dbReference type="InterPro" id="IPR000477">
    <property type="entry name" value="RT_dom"/>
</dbReference>
<dbReference type="CDD" id="cd09274">
    <property type="entry name" value="RNase_HI_RT_Ty3"/>
    <property type="match status" value="1"/>
</dbReference>
<dbReference type="PROSITE" id="PS50994">
    <property type="entry name" value="INTEGRASE"/>
    <property type="match status" value="1"/>
</dbReference>
<dbReference type="Pfam" id="PF00078">
    <property type="entry name" value="RVT_1"/>
    <property type="match status" value="1"/>
</dbReference>
<evidence type="ECO:0000256" key="3">
    <source>
        <dbReference type="ARBA" id="ARBA00022722"/>
    </source>
</evidence>
<feature type="compositionally biased region" description="Basic and acidic residues" evidence="7">
    <location>
        <begin position="100"/>
        <end position="110"/>
    </location>
</feature>
<dbReference type="Gene3D" id="3.10.20.370">
    <property type="match status" value="1"/>
</dbReference>
<dbReference type="Pfam" id="PF17921">
    <property type="entry name" value="Integrase_H2C2"/>
    <property type="match status" value="1"/>
</dbReference>
<feature type="domain" description="Chromo" evidence="8">
    <location>
        <begin position="1282"/>
        <end position="1331"/>
    </location>
</feature>
<dbReference type="SUPFAM" id="SSF54160">
    <property type="entry name" value="Chromo domain-like"/>
    <property type="match status" value="1"/>
</dbReference>
<dbReference type="InterPro" id="IPR043128">
    <property type="entry name" value="Rev_trsase/Diguanyl_cyclase"/>
</dbReference>
<sequence>MDLRLVHSPVERTISGFDGSKSRSSKETQLLLDSDSDPTTFIITRLKDAYDGILGMPWIRKHGHRIDWRGRQLTPSQTRITAVETVSPPPPKTSQDGEEPDARQARRSDEGVPASCGITPPRCESIDKFHPVTQLGATGKRIQLLGQYTEPTPIHQTDRTCEDGDRPEAGHIRTTPLDTIAAAVAASSMPTRASSDGEEPVGRYVRQSDEGVPAISGITPPRCESTNHSSPDLLRATGKRACPLGHPPQGPRVSYVETAGQGTIAAIPMASSIPKGTSSDGEEPVGRPARLNDEGVRNLCAITPPRCESNTSSTHQMSIRTTGKRAHPVGLHKSATMDVAKVAWSTSAQLAAQAKQDVPPKSVEELVPRRYHRHLGMFKKTEAQRLPPRRKYDFRVDLIPGAVPHASRIIPLSPAENEALDTLIREGLEHGTILRTTSPWAAPVLFTGKKDGNLRPCFDYRRLNAVTVKNKYPLPLTMDLVDSLLDADTFTKLDLRNAYGNLRVAEGDEEKLAFVCRAGQFAPLTMPFGPTGAPGFFQFFIQDILLGRIGKDTAAYLDDIMIYTQRGTDHEGAVEEILEILSKHQLWLKPEKCEFSRAEVEYLGLLISCNRVRMDPAKVKAVSDWPAPTNVTELQRFIGFANFYRRFISHFSRTTRPLHDLTKSGIRFVWDKQCDEAFESLKTLFTLAPILKIADPYKPFLLECDCSDFALGAVLSQVCTKDNDLHPVAYLSRSLIQAERNYEIFDKELLAIVAAFKEWRHYLEGNPNRLKAIVYTDHRNLESFMTSKSLTRQQARWAKTLGNFDFEIIFRPGRQATKPDALSRRPDLAPKKEEKLTFGQLLKPLNITPETFAAIAEIDEFFVDESVDLADADHWFEVDILGVEQTDDKEVGEDRADLIPTDADLISLIRAATLTDPRLTHLISKCQDASTRQRDYSYKDGVLYNQGRIEVPKDKSLKTAILRTRHDCRPAGHPGRAKTLALVRRCFNWPGQKKFVNRYVDGCGSCQRVKGSTQKPFGTLEPLPIPAGPWTDISYDMITDLPESNNSDSILTVVDRLTKMAHFIPCNKTMTAEHLADLLLRQVWKLHGTPKTIVSDRGSVFISQTTKELSKRLGIRLCPSTAYHPRTDGQSEIVNKAIEQYLRHFVGYHQDDWEGLLAVAEFSHNNQEHVSIGMSPFRANYGFDLTYGGIQSSKQCLPLVEKRLQVLATVQEELKATLEAAQASMKLQFNRKVAPTPKWQVGDAGVHPTFHVSVLQKHTADTIEGREVEEPQPVMVEGAEEWEVAEILDYRRQRQRKEYLVAWKGYGPEGNSWEPESNLRNCQQLVTEFDKNFPEAAVRHRRRRRFK</sequence>
<evidence type="ECO:0000256" key="2">
    <source>
        <dbReference type="ARBA" id="ARBA00022695"/>
    </source>
</evidence>
<evidence type="ECO:0000259" key="8">
    <source>
        <dbReference type="PROSITE" id="PS50013"/>
    </source>
</evidence>
<proteinExistence type="predicted"/>
<dbReference type="CDD" id="cd01647">
    <property type="entry name" value="RT_LTR"/>
    <property type="match status" value="1"/>
</dbReference>
<dbReference type="PROSITE" id="PS50878">
    <property type="entry name" value="RT_POL"/>
    <property type="match status" value="1"/>
</dbReference>
<keyword evidence="3" id="KW-0540">Nuclease</keyword>
<keyword evidence="4" id="KW-0255">Endonuclease</keyword>
<feature type="region of interest" description="Disordered" evidence="7">
    <location>
        <begin position="271"/>
        <end position="290"/>
    </location>
</feature>
<dbReference type="PANTHER" id="PTHR37984:SF5">
    <property type="entry name" value="PROTEIN NYNRIN-LIKE"/>
    <property type="match status" value="1"/>
</dbReference>
<accession>A0ABY7CPU1</accession>
<dbReference type="SUPFAM" id="SSF53098">
    <property type="entry name" value="Ribonuclease H-like"/>
    <property type="match status" value="1"/>
</dbReference>
<name>A0ABY7CPU1_9BASI</name>
<dbReference type="SMART" id="SM00298">
    <property type="entry name" value="CHROMO"/>
    <property type="match status" value="1"/>
</dbReference>
<dbReference type="RefSeq" id="XP_053020332.1">
    <property type="nucleotide sequence ID" value="XM_053169102.1"/>
</dbReference>
<gene>
    <name evidence="11" type="ORF">PtA15_5A350</name>
</gene>
<dbReference type="InterPro" id="IPR041588">
    <property type="entry name" value="Integrase_H2C2"/>
</dbReference>
<keyword evidence="1" id="KW-0808">Transferase</keyword>
<dbReference type="PANTHER" id="PTHR37984">
    <property type="entry name" value="PROTEIN CBG26694"/>
    <property type="match status" value="1"/>
</dbReference>
<evidence type="ECO:0000259" key="10">
    <source>
        <dbReference type="PROSITE" id="PS50994"/>
    </source>
</evidence>
<evidence type="ECO:0000256" key="6">
    <source>
        <dbReference type="ARBA" id="ARBA00023268"/>
    </source>
</evidence>
<dbReference type="Gene3D" id="3.30.420.10">
    <property type="entry name" value="Ribonuclease H-like superfamily/Ribonuclease H"/>
    <property type="match status" value="1"/>
</dbReference>
<evidence type="ECO:0000259" key="9">
    <source>
        <dbReference type="PROSITE" id="PS50878"/>
    </source>
</evidence>
<keyword evidence="2" id="KW-0548">Nucleotidyltransferase</keyword>
<reference evidence="11" key="1">
    <citation type="submission" date="2022-10" db="EMBL/GenBank/DDBJ databases">
        <title>Puccinia triticina Genome sequencing and assembly.</title>
        <authorList>
            <person name="Li C."/>
        </authorList>
    </citation>
    <scope>NUCLEOTIDE SEQUENCE</scope>
    <source>
        <strain evidence="11">Pt15</strain>
    </source>
</reference>
<keyword evidence="6" id="KW-0511">Multifunctional enzyme</keyword>
<dbReference type="InterPro" id="IPR021109">
    <property type="entry name" value="Peptidase_aspartic_dom_sf"/>
</dbReference>
<keyword evidence="5" id="KW-0694">RNA-binding</keyword>
<dbReference type="InterPro" id="IPR001584">
    <property type="entry name" value="Integrase_cat-core"/>
</dbReference>
<dbReference type="CDD" id="cd00024">
    <property type="entry name" value="CD_CSD"/>
    <property type="match status" value="1"/>
</dbReference>
<dbReference type="InterPro" id="IPR036397">
    <property type="entry name" value="RNaseH_sf"/>
</dbReference>
<protein>
    <recommendedName>
        <fullName evidence="13">Reverse transcriptase</fullName>
    </recommendedName>
</protein>
<dbReference type="Gene3D" id="2.40.50.40">
    <property type="match status" value="1"/>
</dbReference>
<dbReference type="Gene3D" id="3.10.10.10">
    <property type="entry name" value="HIV Type 1 Reverse Transcriptase, subunit A, domain 1"/>
    <property type="match status" value="1"/>
</dbReference>
<dbReference type="Pfam" id="PF00665">
    <property type="entry name" value="rve"/>
    <property type="match status" value="1"/>
</dbReference>
<feature type="region of interest" description="Disordered" evidence="7">
    <location>
        <begin position="304"/>
        <end position="325"/>
    </location>
</feature>
<dbReference type="Gene3D" id="2.40.70.10">
    <property type="entry name" value="Acid Proteases"/>
    <property type="match status" value="1"/>
</dbReference>
<dbReference type="InterPro" id="IPR016197">
    <property type="entry name" value="Chromo-like_dom_sf"/>
</dbReference>
<feature type="region of interest" description="Disordered" evidence="7">
    <location>
        <begin position="152"/>
        <end position="172"/>
    </location>
</feature>
<evidence type="ECO:0000313" key="11">
    <source>
        <dbReference type="EMBL" id="WAQ84777.1"/>
    </source>
</evidence>
<feature type="compositionally biased region" description="Polar residues" evidence="7">
    <location>
        <begin position="308"/>
        <end position="321"/>
    </location>
</feature>
<evidence type="ECO:0008006" key="13">
    <source>
        <dbReference type="Google" id="ProtNLM"/>
    </source>
</evidence>
<dbReference type="EMBL" id="CP110425">
    <property type="protein sequence ID" value="WAQ84777.1"/>
    <property type="molecule type" value="Genomic_DNA"/>
</dbReference>
<dbReference type="InterPro" id="IPR050951">
    <property type="entry name" value="Retrovirus_Pol_polyprotein"/>
</dbReference>
<dbReference type="Gene3D" id="1.10.340.70">
    <property type="match status" value="1"/>
</dbReference>
<dbReference type="SUPFAM" id="SSF56672">
    <property type="entry name" value="DNA/RNA polymerases"/>
    <property type="match status" value="1"/>
</dbReference>
<feature type="region of interest" description="Disordered" evidence="7">
    <location>
        <begin position="71"/>
        <end position="119"/>
    </location>
</feature>
<dbReference type="PROSITE" id="PS50013">
    <property type="entry name" value="CHROMO_2"/>
    <property type="match status" value="1"/>
</dbReference>
<feature type="domain" description="Reverse transcriptase" evidence="9">
    <location>
        <begin position="428"/>
        <end position="607"/>
    </location>
</feature>
<dbReference type="Gene3D" id="3.30.70.270">
    <property type="match status" value="2"/>
</dbReference>